<gene>
    <name evidence="2" type="ORF">LTRI10_LOCUS6058</name>
</gene>
<dbReference type="EMBL" id="OZ034814">
    <property type="protein sequence ID" value="CAL1358507.1"/>
    <property type="molecule type" value="Genomic_DNA"/>
</dbReference>
<organism evidence="2 3">
    <name type="scientific">Linum trigynum</name>
    <dbReference type="NCBI Taxonomy" id="586398"/>
    <lineage>
        <taxon>Eukaryota</taxon>
        <taxon>Viridiplantae</taxon>
        <taxon>Streptophyta</taxon>
        <taxon>Embryophyta</taxon>
        <taxon>Tracheophyta</taxon>
        <taxon>Spermatophyta</taxon>
        <taxon>Magnoliopsida</taxon>
        <taxon>eudicotyledons</taxon>
        <taxon>Gunneridae</taxon>
        <taxon>Pentapetalae</taxon>
        <taxon>rosids</taxon>
        <taxon>fabids</taxon>
        <taxon>Malpighiales</taxon>
        <taxon>Linaceae</taxon>
        <taxon>Linum</taxon>
    </lineage>
</organism>
<name>A0AAV2CPZ1_9ROSI</name>
<feature type="region of interest" description="Disordered" evidence="1">
    <location>
        <begin position="136"/>
        <end position="229"/>
    </location>
</feature>
<accession>A0AAV2CPZ1</accession>
<proteinExistence type="predicted"/>
<reference evidence="2 3" key="1">
    <citation type="submission" date="2024-04" db="EMBL/GenBank/DDBJ databases">
        <authorList>
            <person name="Fracassetti M."/>
        </authorList>
    </citation>
    <scope>NUCLEOTIDE SEQUENCE [LARGE SCALE GENOMIC DNA]</scope>
</reference>
<dbReference type="Proteomes" id="UP001497516">
    <property type="component" value="Chromosome 10"/>
</dbReference>
<protein>
    <submittedName>
        <fullName evidence="2">Uncharacterized protein</fullName>
    </submittedName>
</protein>
<sequence length="246" mass="26893">MEIDHRGRPAETRSTSVLQADETFYNRVISRDSTSSSSAAARCPSSRVFYYRSAAEGVPFNWETQPGTPKNPPKEEAIPPISPPPAVLSLSLPKPSIINDHVNANAGGRRGGYSNARRLKLLWRFLVGKGSARRRRLYGHHQSTTTQGRRSLENVNNKNTRRSWDDQAGDSIASPRDSSFSSSAISRSSSNDDGYSRLSSNSDASSGSPRSRRETVNSNNNDYGRGCGGGRTWNINSMLVCVSGKI</sequence>
<keyword evidence="3" id="KW-1185">Reference proteome</keyword>
<dbReference type="PANTHER" id="PTHR33257">
    <property type="entry name" value="OS05G0165500 PROTEIN"/>
    <property type="match status" value="1"/>
</dbReference>
<evidence type="ECO:0000313" key="2">
    <source>
        <dbReference type="EMBL" id="CAL1358507.1"/>
    </source>
</evidence>
<evidence type="ECO:0000313" key="3">
    <source>
        <dbReference type="Proteomes" id="UP001497516"/>
    </source>
</evidence>
<feature type="compositionally biased region" description="Low complexity" evidence="1">
    <location>
        <begin position="170"/>
        <end position="189"/>
    </location>
</feature>
<feature type="region of interest" description="Disordered" evidence="1">
    <location>
        <begin position="61"/>
        <end position="84"/>
    </location>
</feature>
<evidence type="ECO:0000256" key="1">
    <source>
        <dbReference type="SAM" id="MobiDB-lite"/>
    </source>
</evidence>
<feature type="compositionally biased region" description="Polar residues" evidence="1">
    <location>
        <begin position="141"/>
        <end position="158"/>
    </location>
</feature>
<dbReference type="AlphaFoldDB" id="A0AAV2CPZ1"/>
<feature type="compositionally biased region" description="Polar residues" evidence="1">
    <location>
        <begin position="191"/>
        <end position="209"/>
    </location>
</feature>
<dbReference type="PANTHER" id="PTHR33257:SF6">
    <property type="entry name" value="OXYSTEROL-BINDING 4B-LIKE PROTEIN"/>
    <property type="match status" value="1"/>
</dbReference>